<organism evidence="8 9">
    <name type="scientific">Pedobacter frigidisoli</name>
    <dbReference type="NCBI Taxonomy" id="2530455"/>
    <lineage>
        <taxon>Bacteria</taxon>
        <taxon>Pseudomonadati</taxon>
        <taxon>Bacteroidota</taxon>
        <taxon>Sphingobacteriia</taxon>
        <taxon>Sphingobacteriales</taxon>
        <taxon>Sphingobacteriaceae</taxon>
        <taxon>Pedobacter</taxon>
    </lineage>
</organism>
<dbReference type="InterPro" id="IPR013785">
    <property type="entry name" value="Aldolase_TIM"/>
</dbReference>
<dbReference type="Proteomes" id="UP000291485">
    <property type="component" value="Unassembled WGS sequence"/>
</dbReference>
<evidence type="ECO:0000313" key="8">
    <source>
        <dbReference type="EMBL" id="TCD05910.1"/>
    </source>
</evidence>
<proteinExistence type="predicted"/>
<dbReference type="InterPro" id="IPR019563">
    <property type="entry name" value="GH97_catalytic"/>
</dbReference>
<comment type="cofactor">
    <cofactor evidence="1">
        <name>Ca(2+)</name>
        <dbReference type="ChEBI" id="CHEBI:29108"/>
    </cofactor>
</comment>
<accession>A0A4R0NW48</accession>
<protein>
    <submittedName>
        <fullName evidence="8">Glycoside hydrolase family 97 protein</fullName>
    </submittedName>
</protein>
<dbReference type="GO" id="GO:0016787">
    <property type="term" value="F:hydrolase activity"/>
    <property type="evidence" value="ECO:0007669"/>
    <property type="project" value="UniProtKB-KW"/>
</dbReference>
<dbReference type="Pfam" id="PF14508">
    <property type="entry name" value="GH97_N"/>
    <property type="match status" value="1"/>
</dbReference>
<comment type="caution">
    <text evidence="8">The sequence shown here is derived from an EMBL/GenBank/DDBJ whole genome shotgun (WGS) entry which is preliminary data.</text>
</comment>
<sequence>MFKKQSIFLSLILSVIAFKGFSQQSVPLSLKMKNVGFTFNLNAQGTPVYQISYGKNEAVKSSVLGFKLDQGISLAENFKLLKADSVTVDETWKPVWGEVAQIRNHYKQLTVHLVQQGQKSILLDIVFRIFEDGLGFRYEFPVQENLKSFVVKEELTAFNMTGDHKTFWIPADFDSNEYKYTSSPLSAIDARKWGLISSGTIEGNIPDQSAVQTPLMMKAANGLYINIHEAALIDYPSMQLHVDKSTFGLSSSLVPDARGNKAYMRTPFHTPWRTVIVSDKATDILSSKMILNLNEPSKIENTSWIKPMKFMGVWWEMQVGRTSWNYTDQMETLHGEGKYVPNGRHAANTENVKHYIDFASKNGIEGLLVEGWNKGWEEWTDDKEEKFDFVTPYPDFDVKAVSDYAKAKNVKMIMHNETGGSATSYERQMDTAFRFMNRYGYGSLKTGYVSGIVPRGEHHDGQWMVNHYIRSIKKAADHHVMIDIHEPTRPTGLHRTYPNFMASEAGRGNEWNFFSDGNPPEHETILPFTRLIGGPMDYTPGIFKLRDYAPGVPERQMHSTLAKQLALYITMYSPLQMAADIPENYSAHMDAFRFIQDVAVDWDDTRIVEAEPGEYITIARKAKGKNEWFLGAITNGEKRETVVKLDFLDKNQIYTATIYADGKDAEWKTNPENYQIKTIKVTAKSVLKLMLAPGGGAAVHFRLLTNPKL</sequence>
<evidence type="ECO:0000259" key="5">
    <source>
        <dbReference type="Pfam" id="PF10566"/>
    </source>
</evidence>
<evidence type="ECO:0000256" key="2">
    <source>
        <dbReference type="ARBA" id="ARBA00011245"/>
    </source>
</evidence>
<feature type="signal peptide" evidence="4">
    <location>
        <begin position="1"/>
        <end position="19"/>
    </location>
</feature>
<evidence type="ECO:0000313" key="9">
    <source>
        <dbReference type="Proteomes" id="UP000291485"/>
    </source>
</evidence>
<dbReference type="PANTHER" id="PTHR35803">
    <property type="entry name" value="GLUCAN 1,4-ALPHA-GLUCOSIDASE SUSB-RELATED"/>
    <property type="match status" value="1"/>
</dbReference>
<feature type="chain" id="PRO_5020813500" evidence="4">
    <location>
        <begin position="20"/>
        <end position="709"/>
    </location>
</feature>
<dbReference type="RefSeq" id="WP_131560544.1">
    <property type="nucleotide sequence ID" value="NZ_SJSN01000012.1"/>
</dbReference>
<evidence type="ECO:0000259" key="7">
    <source>
        <dbReference type="Pfam" id="PF14509"/>
    </source>
</evidence>
<dbReference type="OrthoDB" id="57532at2"/>
<evidence type="ECO:0000259" key="6">
    <source>
        <dbReference type="Pfam" id="PF14508"/>
    </source>
</evidence>
<comment type="subunit">
    <text evidence="2">Monomer.</text>
</comment>
<evidence type="ECO:0000256" key="4">
    <source>
        <dbReference type="SAM" id="SignalP"/>
    </source>
</evidence>
<dbReference type="EMBL" id="SJSN01000012">
    <property type="protein sequence ID" value="TCD05910.1"/>
    <property type="molecule type" value="Genomic_DNA"/>
</dbReference>
<dbReference type="InterPro" id="IPR017853">
    <property type="entry name" value="GH"/>
</dbReference>
<keyword evidence="3" id="KW-0106">Calcium</keyword>
<feature type="domain" description="Glycosyl-hydrolase 97 catalytic" evidence="5">
    <location>
        <begin position="314"/>
        <end position="505"/>
    </location>
</feature>
<gene>
    <name evidence="8" type="ORF">EZ449_15740</name>
</gene>
<dbReference type="Gene3D" id="3.20.20.70">
    <property type="entry name" value="Aldolase class I"/>
    <property type="match status" value="1"/>
</dbReference>
<feature type="domain" description="Glycosyl-hydrolase 97 C-terminal oligomerisation" evidence="7">
    <location>
        <begin position="601"/>
        <end position="701"/>
    </location>
</feature>
<dbReference type="Pfam" id="PF14509">
    <property type="entry name" value="GH97_C"/>
    <property type="match status" value="1"/>
</dbReference>
<keyword evidence="9" id="KW-1185">Reference proteome</keyword>
<dbReference type="Gene3D" id="2.70.98.10">
    <property type="match status" value="1"/>
</dbReference>
<dbReference type="AlphaFoldDB" id="A0A4R0NW48"/>
<dbReference type="InterPro" id="IPR029483">
    <property type="entry name" value="GH97_C"/>
</dbReference>
<evidence type="ECO:0000256" key="1">
    <source>
        <dbReference type="ARBA" id="ARBA00001913"/>
    </source>
</evidence>
<keyword evidence="8" id="KW-0378">Hydrolase</keyword>
<dbReference type="PANTHER" id="PTHR35803:SF1">
    <property type="entry name" value="GLUCAN 1,4-ALPHA-GLUCOSIDASE SUSB"/>
    <property type="match status" value="1"/>
</dbReference>
<keyword evidence="4" id="KW-0732">Signal</keyword>
<dbReference type="Pfam" id="PF10566">
    <property type="entry name" value="Glyco_hydro_97"/>
    <property type="match status" value="1"/>
</dbReference>
<dbReference type="InterPro" id="IPR052720">
    <property type="entry name" value="Glycosyl_hydrolase_97"/>
</dbReference>
<feature type="domain" description="Glycosyl-hydrolase 97 N-terminal" evidence="6">
    <location>
        <begin position="35"/>
        <end position="296"/>
    </location>
</feature>
<dbReference type="InterPro" id="IPR029486">
    <property type="entry name" value="GH97_N"/>
</dbReference>
<dbReference type="InterPro" id="IPR014718">
    <property type="entry name" value="GH-type_carb-bd"/>
</dbReference>
<dbReference type="GO" id="GO:0030246">
    <property type="term" value="F:carbohydrate binding"/>
    <property type="evidence" value="ECO:0007669"/>
    <property type="project" value="InterPro"/>
</dbReference>
<evidence type="ECO:0000256" key="3">
    <source>
        <dbReference type="ARBA" id="ARBA00022837"/>
    </source>
</evidence>
<name>A0A4R0NW48_9SPHI</name>
<reference evidence="8 9" key="1">
    <citation type="submission" date="2019-02" db="EMBL/GenBank/DDBJ databases">
        <title>Pedobacter sp. RP-3-11 sp. nov., isolated from Arctic soil.</title>
        <authorList>
            <person name="Dahal R.H."/>
        </authorList>
    </citation>
    <scope>NUCLEOTIDE SEQUENCE [LARGE SCALE GENOMIC DNA]</scope>
    <source>
        <strain evidence="8 9">RP-3-11</strain>
    </source>
</reference>
<dbReference type="SUPFAM" id="SSF51445">
    <property type="entry name" value="(Trans)glycosidases"/>
    <property type="match status" value="1"/>
</dbReference>